<comment type="caution">
    <text evidence="2">The sequence shown here is derived from an EMBL/GenBank/DDBJ whole genome shotgun (WGS) entry which is preliminary data.</text>
</comment>
<feature type="compositionally biased region" description="Low complexity" evidence="1">
    <location>
        <begin position="93"/>
        <end position="110"/>
    </location>
</feature>
<sequence>MTASNERDPGRDRELDDYLAGRHALSRHYAQARVERPTGHDAAILAKAAAAAQAGTAKRGGHRWQPVLAVAATMVLGVAVGWNLLRTPAADVGADSDSAMGSAAPSASGDIAAPGSQKAAEAIRAEDAQQQRLAQKQASARAAQPRAQAFAAPRSLHGPNPQMAAPPPRGAANPSPPLISDDPQIQRLIDHVRELPDGTVRLDGKSLSGSALAEVWTQRWARSGTRCSLAADFVDYCALPDYEGAQIEQDGELQPLRPILHRWIRNMEHPPR</sequence>
<feature type="compositionally biased region" description="Pro residues" evidence="1">
    <location>
        <begin position="164"/>
        <end position="177"/>
    </location>
</feature>
<dbReference type="EMBL" id="JAVRIC010000005">
    <property type="protein sequence ID" value="MDT0496744.1"/>
    <property type="molecule type" value="Genomic_DNA"/>
</dbReference>
<feature type="compositionally biased region" description="Low complexity" evidence="1">
    <location>
        <begin position="130"/>
        <end position="152"/>
    </location>
</feature>
<gene>
    <name evidence="2" type="ORF">RM530_05125</name>
</gene>
<organism evidence="2 3">
    <name type="scientific">Banduia mediterranea</name>
    <dbReference type="NCBI Taxonomy" id="3075609"/>
    <lineage>
        <taxon>Bacteria</taxon>
        <taxon>Pseudomonadati</taxon>
        <taxon>Pseudomonadota</taxon>
        <taxon>Gammaproteobacteria</taxon>
        <taxon>Nevskiales</taxon>
        <taxon>Algiphilaceae</taxon>
        <taxon>Banduia</taxon>
    </lineage>
</organism>
<dbReference type="Proteomes" id="UP001254608">
    <property type="component" value="Unassembled WGS sequence"/>
</dbReference>
<feature type="region of interest" description="Disordered" evidence="1">
    <location>
        <begin position="93"/>
        <end position="178"/>
    </location>
</feature>
<accession>A0ABU2WFU5</accession>
<evidence type="ECO:0000313" key="2">
    <source>
        <dbReference type="EMBL" id="MDT0496744.1"/>
    </source>
</evidence>
<keyword evidence="3" id="KW-1185">Reference proteome</keyword>
<protein>
    <submittedName>
        <fullName evidence="2">Uncharacterized protein</fullName>
    </submittedName>
</protein>
<dbReference type="RefSeq" id="WP_311364137.1">
    <property type="nucleotide sequence ID" value="NZ_JAVRIC010000005.1"/>
</dbReference>
<evidence type="ECO:0000313" key="3">
    <source>
        <dbReference type="Proteomes" id="UP001254608"/>
    </source>
</evidence>
<reference evidence="2 3" key="1">
    <citation type="submission" date="2023-09" db="EMBL/GenBank/DDBJ databases">
        <authorList>
            <person name="Rey-Velasco X."/>
        </authorList>
    </citation>
    <scope>NUCLEOTIDE SEQUENCE [LARGE SCALE GENOMIC DNA]</scope>
    <source>
        <strain evidence="2 3">W345</strain>
    </source>
</reference>
<name>A0ABU2WFU5_9GAMM</name>
<proteinExistence type="predicted"/>
<evidence type="ECO:0000256" key="1">
    <source>
        <dbReference type="SAM" id="MobiDB-lite"/>
    </source>
</evidence>